<name>A0A9X4L0G7_9BACL</name>
<organism evidence="1 2">
    <name type="scientific">Cohnella rhizosphaerae</name>
    <dbReference type="NCBI Taxonomy" id="1457232"/>
    <lineage>
        <taxon>Bacteria</taxon>
        <taxon>Bacillati</taxon>
        <taxon>Bacillota</taxon>
        <taxon>Bacilli</taxon>
        <taxon>Bacillales</taxon>
        <taxon>Paenibacillaceae</taxon>
        <taxon>Cohnella</taxon>
    </lineage>
</organism>
<protein>
    <submittedName>
        <fullName evidence="1">Uncharacterized protein</fullName>
    </submittedName>
</protein>
<dbReference type="Proteomes" id="UP001153404">
    <property type="component" value="Unassembled WGS sequence"/>
</dbReference>
<dbReference type="EMBL" id="JAPDIA010000007">
    <property type="protein sequence ID" value="MDG0811194.1"/>
    <property type="molecule type" value="Genomic_DNA"/>
</dbReference>
<comment type="caution">
    <text evidence="1">The sequence shown here is derived from an EMBL/GenBank/DDBJ whole genome shotgun (WGS) entry which is preliminary data.</text>
</comment>
<sequence length="140" mass="14991">MKNYAKLRRSLALLLILALVLPFVRLPAASASFAPLYDTINYDNPPSAPAYRSLPSGSYVAAPFRINNAYGEISAVMLNAKYENTSRPTVTKAKMSVAIFADDGGKPGAMLAGAVGSYELEDQVDLGGQSNPFSLFLHFA</sequence>
<reference evidence="1" key="1">
    <citation type="submission" date="2022-10" db="EMBL/GenBank/DDBJ databases">
        <title>Comparative genomic analysis of Cohnella hashimotonis sp. nov., isolated from the International Space Station.</title>
        <authorList>
            <person name="Simpson A."/>
            <person name="Venkateswaran K."/>
        </authorList>
    </citation>
    <scope>NUCLEOTIDE SEQUENCE</scope>
    <source>
        <strain evidence="1">DSM 28161</strain>
    </source>
</reference>
<accession>A0A9X4L0G7</accession>
<dbReference type="AlphaFoldDB" id="A0A9X4L0G7"/>
<dbReference type="RefSeq" id="WP_277533679.1">
    <property type="nucleotide sequence ID" value="NZ_JAPDIA010000007.1"/>
</dbReference>
<evidence type="ECO:0000313" key="2">
    <source>
        <dbReference type="Proteomes" id="UP001153404"/>
    </source>
</evidence>
<proteinExistence type="predicted"/>
<keyword evidence="2" id="KW-1185">Reference proteome</keyword>
<evidence type="ECO:0000313" key="1">
    <source>
        <dbReference type="EMBL" id="MDG0811194.1"/>
    </source>
</evidence>
<gene>
    <name evidence="1" type="ORF">OMP40_18855</name>
</gene>